<evidence type="ECO:0000256" key="3">
    <source>
        <dbReference type="ARBA" id="ARBA00022454"/>
    </source>
</evidence>
<dbReference type="InterPro" id="IPR001214">
    <property type="entry name" value="SET_dom"/>
</dbReference>
<evidence type="ECO:0000259" key="10">
    <source>
        <dbReference type="PROSITE" id="PS51215"/>
    </source>
</evidence>
<dbReference type="FunFam" id="2.170.270.10:FF:000043">
    <property type="entry name" value="Histone-lysine N-methyltransferase"/>
    <property type="match status" value="1"/>
</dbReference>
<reference evidence="12" key="2">
    <citation type="submission" date="2025-08" db="UniProtKB">
        <authorList>
            <consortium name="RefSeq"/>
        </authorList>
    </citation>
    <scope>IDENTIFICATION</scope>
    <source>
        <tissue evidence="12">Leaf</tissue>
    </source>
</reference>
<dbReference type="PANTHER" id="PTHR22884">
    <property type="entry name" value="SET DOMAIN PROTEINS"/>
    <property type="match status" value="1"/>
</dbReference>
<dbReference type="GO" id="GO:0032259">
    <property type="term" value="P:methylation"/>
    <property type="evidence" value="ECO:0007669"/>
    <property type="project" value="UniProtKB-KW"/>
</dbReference>
<keyword evidence="7" id="KW-0539">Nucleus</keyword>
<evidence type="ECO:0000256" key="4">
    <source>
        <dbReference type="ARBA" id="ARBA00022603"/>
    </source>
</evidence>
<dbReference type="PROSITE" id="PS50868">
    <property type="entry name" value="POST_SET"/>
    <property type="match status" value="1"/>
</dbReference>
<comment type="subcellular location">
    <subcellularLocation>
        <location evidence="2">Chromosome</location>
    </subcellularLocation>
    <subcellularLocation>
        <location evidence="1">Nucleus</location>
    </subcellularLocation>
</comment>
<reference evidence="11" key="1">
    <citation type="journal article" date="2015" name="Nat. Genet.">
        <title>The pineapple genome and the evolution of CAM photosynthesis.</title>
        <authorList>
            <person name="Ming R."/>
            <person name="VanBuren R."/>
            <person name="Wai C.M."/>
            <person name="Tang H."/>
            <person name="Schatz M.C."/>
            <person name="Bowers J.E."/>
            <person name="Lyons E."/>
            <person name="Wang M.L."/>
            <person name="Chen J."/>
            <person name="Biggers E."/>
            <person name="Zhang J."/>
            <person name="Huang L."/>
            <person name="Zhang L."/>
            <person name="Miao W."/>
            <person name="Zhang J."/>
            <person name="Ye Z."/>
            <person name="Miao C."/>
            <person name="Lin Z."/>
            <person name="Wang H."/>
            <person name="Zhou H."/>
            <person name="Yim W.C."/>
            <person name="Priest H.D."/>
            <person name="Zheng C."/>
            <person name="Woodhouse M."/>
            <person name="Edger P.P."/>
            <person name="Guyot R."/>
            <person name="Guo H.B."/>
            <person name="Guo H."/>
            <person name="Zheng G."/>
            <person name="Singh R."/>
            <person name="Sharma A."/>
            <person name="Min X."/>
            <person name="Zheng Y."/>
            <person name="Lee H."/>
            <person name="Gurtowski J."/>
            <person name="Sedlazeck F.J."/>
            <person name="Harkess A."/>
            <person name="McKain M.R."/>
            <person name="Liao Z."/>
            <person name="Fang J."/>
            <person name="Liu J."/>
            <person name="Zhang X."/>
            <person name="Zhang Q."/>
            <person name="Hu W."/>
            <person name="Qin Y."/>
            <person name="Wang K."/>
            <person name="Chen L.Y."/>
            <person name="Shirley N."/>
            <person name="Lin Y.R."/>
            <person name="Liu L.Y."/>
            <person name="Hernandez A.G."/>
            <person name="Wright C.L."/>
            <person name="Bulone V."/>
            <person name="Tuskan G.A."/>
            <person name="Heath K."/>
            <person name="Zee F."/>
            <person name="Moore P.H."/>
            <person name="Sunkar R."/>
            <person name="Leebens-Mack J.H."/>
            <person name="Mockler T."/>
            <person name="Bennetzen J.L."/>
            <person name="Freeling M."/>
            <person name="Sankoff D."/>
            <person name="Paterson A.H."/>
            <person name="Zhu X."/>
            <person name="Yang X."/>
            <person name="Smith J.A."/>
            <person name="Cushman J.C."/>
            <person name="Paull R.E."/>
            <person name="Yu Q."/>
        </authorList>
    </citation>
    <scope>NUCLEOTIDE SEQUENCE [LARGE SCALE GENOMIC DNA]</scope>
    <source>
        <strain evidence="11">cv. F153</strain>
    </source>
</reference>
<feature type="domain" description="Post-SET" evidence="9">
    <location>
        <begin position="457"/>
        <end position="473"/>
    </location>
</feature>
<evidence type="ECO:0000256" key="7">
    <source>
        <dbReference type="ARBA" id="ARBA00023242"/>
    </source>
</evidence>
<keyword evidence="11" id="KW-1185">Reference proteome</keyword>
<evidence type="ECO:0000313" key="12">
    <source>
        <dbReference type="RefSeq" id="XP_020110531.1"/>
    </source>
</evidence>
<evidence type="ECO:0000256" key="1">
    <source>
        <dbReference type="ARBA" id="ARBA00004123"/>
    </source>
</evidence>
<dbReference type="PROSITE" id="PS51578">
    <property type="entry name" value="SAM_MT43_SET2_2"/>
    <property type="match status" value="1"/>
</dbReference>
<name>A0A6P5GPG9_ANACO</name>
<dbReference type="PROSITE" id="PS50280">
    <property type="entry name" value="SET"/>
    <property type="match status" value="1"/>
</dbReference>
<evidence type="ECO:0000256" key="6">
    <source>
        <dbReference type="ARBA" id="ARBA00022691"/>
    </source>
</evidence>
<dbReference type="InterPro" id="IPR050777">
    <property type="entry name" value="SET2_Histone-Lys_MeTrsfase"/>
</dbReference>
<dbReference type="InterPro" id="IPR047893">
    <property type="entry name" value="ASHR3-like_SET"/>
</dbReference>
<sequence>MPDLSNLVLPHFPELRPCGGASSAPDAAAIVAVAADADADAEADADADADGDAEGLDIRWRRRLRFPISAGGTCSVVRRERRGSKKGAAGRSLADHVRDWVEKKVASGVPEKECFLPFLTNSPRMVECRLCSKVIYPREEVQCSISGCQGTFHQTCAKSKGGLSKPFKCPQHGCFICKHKGFWRCVRCIVAAHKKCAPWPDNFVPIKNQPRRAVCWRHPADWLLEKENADQTSDVEEAFNRLPLPYINEEFSIGAILNDVTENKAEPSPYVHIKRNVYLVKKKRNGADAGVGCTNCHPDSTCKDDCECRGLSISCSKACHCSDMCKNKPFRKEKKIKVVKTENCGWGVVALESIDKGDFVIEYIGEVIDDATCEQRLWDMKFRGDQKFYMCEISKDFTIDATFKGNASRFLNHSCNPNCKLEKWQVDGETRVGIFASRSIEVGEPLTYDYRFVLFGSTVKCCCGASNCQGYLGTKKKVTPVVCRWGCKRKRTSMIFVPNKHTEHPVLSCLREVSVAPNDKGKEKVVTVGLV</sequence>
<dbReference type="SMART" id="SM00570">
    <property type="entry name" value="AWS"/>
    <property type="match status" value="1"/>
</dbReference>
<dbReference type="Proteomes" id="UP000515123">
    <property type="component" value="Linkage group 20"/>
</dbReference>
<dbReference type="InterPro" id="IPR003616">
    <property type="entry name" value="Post-SET_dom"/>
</dbReference>
<dbReference type="AlphaFoldDB" id="A0A6P5GPG9"/>
<dbReference type="GO" id="GO:0005634">
    <property type="term" value="C:nucleus"/>
    <property type="evidence" value="ECO:0007669"/>
    <property type="project" value="UniProtKB-SubCell"/>
</dbReference>
<dbReference type="SUPFAM" id="SSF82199">
    <property type="entry name" value="SET domain"/>
    <property type="match status" value="1"/>
</dbReference>
<dbReference type="InterPro" id="IPR046341">
    <property type="entry name" value="SET_dom_sf"/>
</dbReference>
<organism evidence="11 12">
    <name type="scientific">Ananas comosus</name>
    <name type="common">Pineapple</name>
    <name type="synonym">Ananas ananas</name>
    <dbReference type="NCBI Taxonomy" id="4615"/>
    <lineage>
        <taxon>Eukaryota</taxon>
        <taxon>Viridiplantae</taxon>
        <taxon>Streptophyta</taxon>
        <taxon>Embryophyta</taxon>
        <taxon>Tracheophyta</taxon>
        <taxon>Spermatophyta</taxon>
        <taxon>Magnoliopsida</taxon>
        <taxon>Liliopsida</taxon>
        <taxon>Poales</taxon>
        <taxon>Bromeliaceae</taxon>
        <taxon>Bromelioideae</taxon>
        <taxon>Ananas</taxon>
    </lineage>
</organism>
<keyword evidence="6" id="KW-0949">S-adenosyl-L-methionine</keyword>
<accession>A0A6P5GPG9</accession>
<evidence type="ECO:0000313" key="11">
    <source>
        <dbReference type="Proteomes" id="UP000515123"/>
    </source>
</evidence>
<evidence type="ECO:0000259" key="9">
    <source>
        <dbReference type="PROSITE" id="PS50868"/>
    </source>
</evidence>
<dbReference type="GeneID" id="109725669"/>
<dbReference type="InterPro" id="IPR013083">
    <property type="entry name" value="Znf_RING/FYVE/PHD"/>
</dbReference>
<dbReference type="GO" id="GO:0005694">
    <property type="term" value="C:chromosome"/>
    <property type="evidence" value="ECO:0007669"/>
    <property type="project" value="UniProtKB-SubCell"/>
</dbReference>
<proteinExistence type="predicted"/>
<dbReference type="GO" id="GO:0042054">
    <property type="term" value="F:histone methyltransferase activity"/>
    <property type="evidence" value="ECO:0007669"/>
    <property type="project" value="InterPro"/>
</dbReference>
<keyword evidence="4" id="KW-0489">Methyltransferase</keyword>
<dbReference type="OrthoDB" id="422362at2759"/>
<evidence type="ECO:0000256" key="2">
    <source>
        <dbReference type="ARBA" id="ARBA00004286"/>
    </source>
</evidence>
<keyword evidence="5" id="KW-0808">Transferase</keyword>
<feature type="domain" description="AWS" evidence="10">
    <location>
        <begin position="289"/>
        <end position="334"/>
    </location>
</feature>
<gene>
    <name evidence="12" type="primary">LOC109725669</name>
</gene>
<evidence type="ECO:0000256" key="5">
    <source>
        <dbReference type="ARBA" id="ARBA00022679"/>
    </source>
</evidence>
<dbReference type="PROSITE" id="PS51215">
    <property type="entry name" value="AWS"/>
    <property type="match status" value="1"/>
</dbReference>
<dbReference type="CDD" id="cd19175">
    <property type="entry name" value="SET_ASHR3-like"/>
    <property type="match status" value="1"/>
</dbReference>
<dbReference type="RefSeq" id="XP_020110531.1">
    <property type="nucleotide sequence ID" value="XM_020254942.1"/>
</dbReference>
<dbReference type="Pfam" id="PF00856">
    <property type="entry name" value="SET"/>
    <property type="match status" value="1"/>
</dbReference>
<dbReference type="Gene3D" id="3.30.40.10">
    <property type="entry name" value="Zinc/RING finger domain, C3HC4 (zinc finger)"/>
    <property type="match status" value="1"/>
</dbReference>
<protein>
    <submittedName>
        <fullName evidence="12">Histone-lysine N-methyltransferase ASHR3</fullName>
    </submittedName>
</protein>
<evidence type="ECO:0000259" key="8">
    <source>
        <dbReference type="PROSITE" id="PS50280"/>
    </source>
</evidence>
<dbReference type="Gene3D" id="2.170.270.10">
    <property type="entry name" value="SET domain"/>
    <property type="match status" value="1"/>
</dbReference>
<dbReference type="InterPro" id="IPR025787">
    <property type="entry name" value="Hist-Lys_N-MeTrfase_SET2_plant"/>
</dbReference>
<keyword evidence="3" id="KW-0158">Chromosome</keyword>
<dbReference type="SMART" id="SM00317">
    <property type="entry name" value="SET"/>
    <property type="match status" value="1"/>
</dbReference>
<dbReference type="InterPro" id="IPR006560">
    <property type="entry name" value="AWS_dom"/>
</dbReference>
<feature type="domain" description="SET" evidence="8">
    <location>
        <begin position="334"/>
        <end position="451"/>
    </location>
</feature>